<dbReference type="EMBL" id="PEBW01000001">
    <property type="protein sequence ID" value="PTQ53375.1"/>
    <property type="molecule type" value="Genomic_DNA"/>
</dbReference>
<sequence length="410" mass="45218">MRAERLFGILLAFLVGVSVLLTYRIWQEEPPLLPYARAVEPAPEKEGQLTPADFLWGIGVYRVGDDVRVVYGVPVGTLASAVHGPWREGSLLPFPYRAFTFTSLSPFPPPSPPSFAGVVGEEIEELGLWEDLPLAERPARGGSFLRGNHTTYVGEVLPGGWDPLTLYLDRSVSAREIPRGEGRFPLVVPTSEIRLPVYRIAYETPSPEEHLSRLFFDAPNFRAFRERTGAQIFTNGVESVRFGEDGQVTYFAPALRRDEAAHPSPLSSAAIFFNRHGGLLFPAIFVGEEREGGDVILHFVEHVEGFPLLATGPTGPVPFGEIELRMNGPQVVEGRWPLRKRTSLETLPETVTLTPPGGELKGPFPDAVWLVAYEFVEGDPPEQGIARPHAYWWSPQTREFVSAEGKGGGP</sequence>
<proteinExistence type="predicted"/>
<protein>
    <submittedName>
        <fullName evidence="1">Uncharacterized protein</fullName>
    </submittedName>
</protein>
<accession>A0A2T5GB07</accession>
<name>A0A2T5GB07_9BACL</name>
<dbReference type="Proteomes" id="UP000244016">
    <property type="component" value="Unassembled WGS sequence"/>
</dbReference>
<dbReference type="AlphaFoldDB" id="A0A2T5GB07"/>
<gene>
    <name evidence="1" type="ORF">BLITH_0455</name>
</gene>
<reference evidence="1 2" key="1">
    <citation type="submission" date="2017-08" db="EMBL/GenBank/DDBJ databases">
        <title>Burning lignite coal seam in the remote Altai Mountains harbors a hydrogen-driven thermophilic microbial community.</title>
        <authorList>
            <person name="Kadnikov V.V."/>
            <person name="Mardanov A.V."/>
            <person name="Ivasenko D."/>
            <person name="Beletsky A.V."/>
            <person name="Karnachuk O.V."/>
            <person name="Ravin N.V."/>
        </authorList>
    </citation>
    <scope>NUCLEOTIDE SEQUENCE [LARGE SCALE GENOMIC DNA]</scope>
    <source>
        <strain evidence="1">AL31</strain>
    </source>
</reference>
<evidence type="ECO:0000313" key="2">
    <source>
        <dbReference type="Proteomes" id="UP000244016"/>
    </source>
</evidence>
<organism evidence="1 2">
    <name type="scientific">Brockia lithotrophica</name>
    <dbReference type="NCBI Taxonomy" id="933949"/>
    <lineage>
        <taxon>Bacteria</taxon>
        <taxon>Bacillati</taxon>
        <taxon>Bacillota</taxon>
        <taxon>Bacilli</taxon>
        <taxon>Bacillales</taxon>
        <taxon>Bacillales Family X. Incertae Sedis</taxon>
        <taxon>Brockia</taxon>
    </lineage>
</organism>
<evidence type="ECO:0000313" key="1">
    <source>
        <dbReference type="EMBL" id="PTQ53375.1"/>
    </source>
</evidence>
<comment type="caution">
    <text evidence="1">The sequence shown here is derived from an EMBL/GenBank/DDBJ whole genome shotgun (WGS) entry which is preliminary data.</text>
</comment>